<accession>A0ABN9YBK8</accession>
<gene>
    <name evidence="1" type="ORF">PCOR1329_LOCUS84377</name>
</gene>
<sequence>MVGVTKRHVCSVKHCGSRTRSLDPADHTRPLCKEHGGEDADASARLVGLRQGARNVHEEQLHQVAVLAAFVNASAVSTVEKVHGQQTANALFQKVASDPQVLKFLQHDEWTEHARGEANFALNATDLYLRDFLHHTQFSEQLLHLFVTRLHFNADGASKTLFSDYERMFGQPLAEGKTFSRATFLEAALSHNIPSHYPHYKLQLYNNERNRQLSNGTVADTHDTKKYGFQLRETHAGAGPSVSEIRDTLQNLLRSVTQEGDKVEAFFKSRRDWCDGVLEKFEAADNSSKQGLTFLNTDLKEHVASVEEAQGTIQQVQADIVLVQHTLNQTQEMHRVLRQDEAFAQSSDALLQEHDQLLLELVDNKRQTLQSLQGELDVIVPALSQLEVRVVETKHRIADRTDSTSSQQDFVAALRASCDNASARREAEASDRDGVAKSIQQALDALSEV</sequence>
<proteinExistence type="predicted"/>
<comment type="caution">
    <text evidence="1">The sequence shown here is derived from an EMBL/GenBank/DDBJ whole genome shotgun (WGS) entry which is preliminary data.</text>
</comment>
<evidence type="ECO:0000313" key="1">
    <source>
        <dbReference type="EMBL" id="CAK0910131.1"/>
    </source>
</evidence>
<keyword evidence="2" id="KW-1185">Reference proteome</keyword>
<reference evidence="1" key="1">
    <citation type="submission" date="2023-10" db="EMBL/GenBank/DDBJ databases">
        <authorList>
            <person name="Chen Y."/>
            <person name="Shah S."/>
            <person name="Dougan E. K."/>
            <person name="Thang M."/>
            <person name="Chan C."/>
        </authorList>
    </citation>
    <scope>NUCLEOTIDE SEQUENCE [LARGE SCALE GENOMIC DNA]</scope>
</reference>
<organism evidence="1 2">
    <name type="scientific">Prorocentrum cordatum</name>
    <dbReference type="NCBI Taxonomy" id="2364126"/>
    <lineage>
        <taxon>Eukaryota</taxon>
        <taxon>Sar</taxon>
        <taxon>Alveolata</taxon>
        <taxon>Dinophyceae</taxon>
        <taxon>Prorocentrales</taxon>
        <taxon>Prorocentraceae</taxon>
        <taxon>Prorocentrum</taxon>
    </lineage>
</organism>
<feature type="non-terminal residue" evidence="1">
    <location>
        <position position="449"/>
    </location>
</feature>
<evidence type="ECO:0000313" key="2">
    <source>
        <dbReference type="Proteomes" id="UP001189429"/>
    </source>
</evidence>
<name>A0ABN9YBK8_9DINO</name>
<dbReference type="Proteomes" id="UP001189429">
    <property type="component" value="Unassembled WGS sequence"/>
</dbReference>
<protein>
    <submittedName>
        <fullName evidence="1">Uncharacterized protein</fullName>
    </submittedName>
</protein>
<dbReference type="EMBL" id="CAUYUJ010022328">
    <property type="protein sequence ID" value="CAK0910131.1"/>
    <property type="molecule type" value="Genomic_DNA"/>
</dbReference>